<dbReference type="Pfam" id="PF14359">
    <property type="entry name" value="DUF4406"/>
    <property type="match status" value="1"/>
</dbReference>
<proteinExistence type="predicted"/>
<comment type="caution">
    <text evidence="1">The sequence shown here is derived from an EMBL/GenBank/DDBJ whole genome shotgun (WGS) entry which is preliminary data.</text>
</comment>
<gene>
    <name evidence="1" type="ORF">LCGC14_1388850</name>
</gene>
<dbReference type="InterPro" id="IPR025518">
    <property type="entry name" value="DUF4406"/>
</dbReference>
<name>A0A0F9MG32_9ZZZZ</name>
<protein>
    <recommendedName>
        <fullName evidence="2">DUF1937 domain-containing protein</fullName>
    </recommendedName>
</protein>
<dbReference type="Gene3D" id="3.40.50.10400">
    <property type="entry name" value="Hypothetical protein PA1492"/>
    <property type="match status" value="1"/>
</dbReference>
<reference evidence="1" key="1">
    <citation type="journal article" date="2015" name="Nature">
        <title>Complex archaea that bridge the gap between prokaryotes and eukaryotes.</title>
        <authorList>
            <person name="Spang A."/>
            <person name="Saw J.H."/>
            <person name="Jorgensen S.L."/>
            <person name="Zaremba-Niedzwiedzka K."/>
            <person name="Martijn J."/>
            <person name="Lind A.E."/>
            <person name="van Eijk R."/>
            <person name="Schleper C."/>
            <person name="Guy L."/>
            <person name="Ettema T.J."/>
        </authorList>
    </citation>
    <scope>NUCLEOTIDE SEQUENCE</scope>
</reference>
<dbReference type="SUPFAM" id="SSF52309">
    <property type="entry name" value="N-(deoxy)ribosyltransferase-like"/>
    <property type="match status" value="1"/>
</dbReference>
<accession>A0A0F9MG32</accession>
<sequence>MTKHIAIEEVYKYLFGMDNAIRFGVQEERKMKVIYVAGPYTAVRKCELEDNIRHATRAAKELWQEGWAVICPHTNSAHFEDTPRTVYNTWLNGYIEILSRCDAIYMLKGWEESSGASFEHATAIARGMEILYE</sequence>
<evidence type="ECO:0008006" key="2">
    <source>
        <dbReference type="Google" id="ProtNLM"/>
    </source>
</evidence>
<evidence type="ECO:0000313" key="1">
    <source>
        <dbReference type="EMBL" id="KKM75580.1"/>
    </source>
</evidence>
<dbReference type="AlphaFoldDB" id="A0A0F9MG32"/>
<organism evidence="1">
    <name type="scientific">marine sediment metagenome</name>
    <dbReference type="NCBI Taxonomy" id="412755"/>
    <lineage>
        <taxon>unclassified sequences</taxon>
        <taxon>metagenomes</taxon>
        <taxon>ecological metagenomes</taxon>
    </lineage>
</organism>
<dbReference type="EMBL" id="LAZR01008952">
    <property type="protein sequence ID" value="KKM75580.1"/>
    <property type="molecule type" value="Genomic_DNA"/>
</dbReference>